<proteinExistence type="predicted"/>
<name>A0A4Y7KNA6_PAPSO</name>
<accession>A0A4Y7KNA6</accession>
<sequence>METEVQHDQYSARIATNWKLTFQTNFVGDGSKSSKADYSGRYRLCKQVSLNRGPGTD</sequence>
<keyword evidence="2" id="KW-1185">Reference proteome</keyword>
<gene>
    <name evidence="1" type="ORF">C5167_050304</name>
</gene>
<organism evidence="1 2">
    <name type="scientific">Papaver somniferum</name>
    <name type="common">Opium poppy</name>
    <dbReference type="NCBI Taxonomy" id="3469"/>
    <lineage>
        <taxon>Eukaryota</taxon>
        <taxon>Viridiplantae</taxon>
        <taxon>Streptophyta</taxon>
        <taxon>Embryophyta</taxon>
        <taxon>Tracheophyta</taxon>
        <taxon>Spermatophyta</taxon>
        <taxon>Magnoliopsida</taxon>
        <taxon>Ranunculales</taxon>
        <taxon>Papaveraceae</taxon>
        <taxon>Papaveroideae</taxon>
        <taxon>Papaver</taxon>
    </lineage>
</organism>
<evidence type="ECO:0000313" key="1">
    <source>
        <dbReference type="EMBL" id="RZC74824.1"/>
    </source>
</evidence>
<reference evidence="1 2" key="1">
    <citation type="journal article" date="2018" name="Science">
        <title>The opium poppy genome and morphinan production.</title>
        <authorList>
            <person name="Guo L."/>
            <person name="Winzer T."/>
            <person name="Yang X."/>
            <person name="Li Y."/>
            <person name="Ning Z."/>
            <person name="He Z."/>
            <person name="Teodor R."/>
            <person name="Lu Y."/>
            <person name="Bowser T.A."/>
            <person name="Graham I.A."/>
            <person name="Ye K."/>
        </authorList>
    </citation>
    <scope>NUCLEOTIDE SEQUENCE [LARGE SCALE GENOMIC DNA]</scope>
    <source>
        <strain evidence="2">cv. HN1</strain>
        <tissue evidence="1">Leaves</tissue>
    </source>
</reference>
<dbReference type="EMBL" id="CM010722">
    <property type="protein sequence ID" value="RZC74824.1"/>
    <property type="molecule type" value="Genomic_DNA"/>
</dbReference>
<protein>
    <submittedName>
        <fullName evidence="1">Uncharacterized protein</fullName>
    </submittedName>
</protein>
<dbReference type="Proteomes" id="UP000316621">
    <property type="component" value="Chromosome 8"/>
</dbReference>
<evidence type="ECO:0000313" key="2">
    <source>
        <dbReference type="Proteomes" id="UP000316621"/>
    </source>
</evidence>
<dbReference type="AlphaFoldDB" id="A0A4Y7KNA6"/>
<dbReference type="Gramene" id="RZC74824">
    <property type="protein sequence ID" value="RZC74824"/>
    <property type="gene ID" value="C5167_050304"/>
</dbReference>